<proteinExistence type="predicted"/>
<accession>A0ABD0W1F8</accession>
<evidence type="ECO:0000313" key="2">
    <source>
        <dbReference type="Proteomes" id="UP001552299"/>
    </source>
</evidence>
<name>A0ABD0W1F8_DENTH</name>
<evidence type="ECO:0000313" key="1">
    <source>
        <dbReference type="EMBL" id="KAL0927747.1"/>
    </source>
</evidence>
<organism evidence="1 2">
    <name type="scientific">Dendrobium thyrsiflorum</name>
    <name type="common">Pinecone-like raceme dendrobium</name>
    <name type="synonym">Orchid</name>
    <dbReference type="NCBI Taxonomy" id="117978"/>
    <lineage>
        <taxon>Eukaryota</taxon>
        <taxon>Viridiplantae</taxon>
        <taxon>Streptophyta</taxon>
        <taxon>Embryophyta</taxon>
        <taxon>Tracheophyta</taxon>
        <taxon>Spermatophyta</taxon>
        <taxon>Magnoliopsida</taxon>
        <taxon>Liliopsida</taxon>
        <taxon>Asparagales</taxon>
        <taxon>Orchidaceae</taxon>
        <taxon>Epidendroideae</taxon>
        <taxon>Malaxideae</taxon>
        <taxon>Dendrobiinae</taxon>
        <taxon>Dendrobium</taxon>
    </lineage>
</organism>
<reference evidence="1 2" key="1">
    <citation type="journal article" date="2024" name="Plant Biotechnol. J.">
        <title>Dendrobium thyrsiflorum genome and its molecular insights into genes involved in important horticultural traits.</title>
        <authorList>
            <person name="Chen B."/>
            <person name="Wang J.Y."/>
            <person name="Zheng P.J."/>
            <person name="Li K.L."/>
            <person name="Liang Y.M."/>
            <person name="Chen X.F."/>
            <person name="Zhang C."/>
            <person name="Zhao X."/>
            <person name="He X."/>
            <person name="Zhang G.Q."/>
            <person name="Liu Z.J."/>
            <person name="Xu Q."/>
        </authorList>
    </citation>
    <scope>NUCLEOTIDE SEQUENCE [LARGE SCALE GENOMIC DNA]</scope>
    <source>
        <strain evidence="1">GZMU011</strain>
    </source>
</reference>
<keyword evidence="2" id="KW-1185">Reference proteome</keyword>
<comment type="caution">
    <text evidence="1">The sequence shown here is derived from an EMBL/GenBank/DDBJ whole genome shotgun (WGS) entry which is preliminary data.</text>
</comment>
<dbReference type="AlphaFoldDB" id="A0ABD0W1F8"/>
<dbReference type="Proteomes" id="UP001552299">
    <property type="component" value="Unassembled WGS sequence"/>
</dbReference>
<protein>
    <submittedName>
        <fullName evidence="1">Uncharacterized protein</fullName>
    </submittedName>
</protein>
<gene>
    <name evidence="1" type="ORF">M5K25_001954</name>
</gene>
<dbReference type="EMBL" id="JANQDX010000002">
    <property type="protein sequence ID" value="KAL0927747.1"/>
    <property type="molecule type" value="Genomic_DNA"/>
</dbReference>
<sequence length="118" mass="13222">MEWRRVKKGLVLLCFGVEFSKKNERRVPNALSEIIGPDIGAAEERHGQSHYLRIPQFQRFLDRCCGRGMNHAKLTLLDVIQKNDDIGGMKALLLEAILSEEDAASQAEVFSQAIHGCS</sequence>